<name>A0A9W6YQZ8_9STRA</name>
<feature type="region of interest" description="Disordered" evidence="1">
    <location>
        <begin position="153"/>
        <end position="179"/>
    </location>
</feature>
<dbReference type="EMBL" id="BSXT01019153">
    <property type="protein sequence ID" value="GMG17921.1"/>
    <property type="molecule type" value="Genomic_DNA"/>
</dbReference>
<evidence type="ECO:0000313" key="2">
    <source>
        <dbReference type="EMBL" id="GMG17921.1"/>
    </source>
</evidence>
<sequence length="266" mass="29454">MVSELVNQTSNQPEKCADSQSRVRNTRFSYSRVPKPGQGSTKVGNSAGEPIMMAGLPVRSEMMTRVPTSRNRTTHRPDKCADAQSRVHNTRVSYCRVHKPDQVSTRVGNSAEAVPLMVWSRPAVPEKNETPSGIFAVVGEFLLPQSRVHHSGACTDGDRFDHATKEDKPNDRPEGSRTTEFSWNISDKELLHFAELQTPATTCADPLVARKKMMEFKGIHSQAEFLNSAMDEIRLAEDTQRSVKLADASVVYAEGQKAQRDDASPT</sequence>
<proteinExistence type="predicted"/>
<comment type="caution">
    <text evidence="2">The sequence shown here is derived from an EMBL/GenBank/DDBJ whole genome shotgun (WGS) entry which is preliminary data.</text>
</comment>
<organism evidence="2 3">
    <name type="scientific">Phytophthora fragariaefolia</name>
    <dbReference type="NCBI Taxonomy" id="1490495"/>
    <lineage>
        <taxon>Eukaryota</taxon>
        <taxon>Sar</taxon>
        <taxon>Stramenopiles</taxon>
        <taxon>Oomycota</taxon>
        <taxon>Peronosporomycetes</taxon>
        <taxon>Peronosporales</taxon>
        <taxon>Peronosporaceae</taxon>
        <taxon>Phytophthora</taxon>
    </lineage>
</organism>
<evidence type="ECO:0000256" key="1">
    <source>
        <dbReference type="SAM" id="MobiDB-lite"/>
    </source>
</evidence>
<feature type="compositionally biased region" description="Polar residues" evidence="1">
    <location>
        <begin position="1"/>
        <end position="29"/>
    </location>
</feature>
<keyword evidence="3" id="KW-1185">Reference proteome</keyword>
<dbReference type="Proteomes" id="UP001165121">
    <property type="component" value="Unassembled WGS sequence"/>
</dbReference>
<accession>A0A9W6YQZ8</accession>
<dbReference type="AlphaFoldDB" id="A0A9W6YQZ8"/>
<feature type="region of interest" description="Disordered" evidence="1">
    <location>
        <begin position="1"/>
        <end position="49"/>
    </location>
</feature>
<feature type="compositionally biased region" description="Basic and acidic residues" evidence="1">
    <location>
        <begin position="156"/>
        <end position="177"/>
    </location>
</feature>
<gene>
    <name evidence="2" type="ORF">Pfra01_003044800</name>
</gene>
<evidence type="ECO:0000313" key="3">
    <source>
        <dbReference type="Proteomes" id="UP001165121"/>
    </source>
</evidence>
<reference evidence="2" key="1">
    <citation type="submission" date="2023-04" db="EMBL/GenBank/DDBJ databases">
        <title>Phytophthora fragariaefolia NBRC 109709.</title>
        <authorList>
            <person name="Ichikawa N."/>
            <person name="Sato H."/>
            <person name="Tonouchi N."/>
        </authorList>
    </citation>
    <scope>NUCLEOTIDE SEQUENCE</scope>
    <source>
        <strain evidence="2">NBRC 109709</strain>
    </source>
</reference>
<protein>
    <submittedName>
        <fullName evidence="2">Unnamed protein product</fullName>
    </submittedName>
</protein>